<dbReference type="RefSeq" id="XP_022478321.1">
    <property type="nucleotide sequence ID" value="XM_022615143.1"/>
</dbReference>
<feature type="domain" description="Calcineurin-like phosphoesterase" evidence="1">
    <location>
        <begin position="6"/>
        <end position="220"/>
    </location>
</feature>
<dbReference type="PANTHER" id="PTHR12905">
    <property type="entry name" value="METALLOPHOSPHOESTERASE"/>
    <property type="match status" value="1"/>
</dbReference>
<evidence type="ECO:0000313" key="2">
    <source>
        <dbReference type="EMBL" id="OHF01179.1"/>
    </source>
</evidence>
<comment type="caution">
    <text evidence="2">The sequence shown here is derived from an EMBL/GenBank/DDBJ whole genome shotgun (WGS) entry which is preliminary data.</text>
</comment>
<dbReference type="AlphaFoldDB" id="A0A1G4BIB2"/>
<dbReference type="EMBL" id="MJBS01000021">
    <property type="protein sequence ID" value="OHF01179.1"/>
    <property type="molecule type" value="Genomic_DNA"/>
</dbReference>
<dbReference type="OrthoDB" id="630188at2759"/>
<dbReference type="GO" id="GO:0016787">
    <property type="term" value="F:hydrolase activity"/>
    <property type="evidence" value="ECO:0007669"/>
    <property type="project" value="InterPro"/>
</dbReference>
<dbReference type="PANTHER" id="PTHR12905:SF0">
    <property type="entry name" value="CALCINEURIN-LIKE PHOSPHOESTERASE DOMAIN-CONTAINING PROTEIN"/>
    <property type="match status" value="1"/>
</dbReference>
<dbReference type="Gene3D" id="3.60.21.10">
    <property type="match status" value="1"/>
</dbReference>
<evidence type="ECO:0000259" key="1">
    <source>
        <dbReference type="Pfam" id="PF00149"/>
    </source>
</evidence>
<keyword evidence="3" id="KW-1185">Reference proteome</keyword>
<protein>
    <recommendedName>
        <fullName evidence="1">Calcineurin-like phosphoesterase domain-containing protein</fullName>
    </recommendedName>
</protein>
<dbReference type="Proteomes" id="UP000176998">
    <property type="component" value="Unassembled WGS sequence"/>
</dbReference>
<reference evidence="2 3" key="1">
    <citation type="submission" date="2016-09" db="EMBL/GenBank/DDBJ databases">
        <authorList>
            <person name="Capua I."/>
            <person name="De Benedictis P."/>
            <person name="Joannis T."/>
            <person name="Lombin L.H."/>
            <person name="Cattoli G."/>
        </authorList>
    </citation>
    <scope>NUCLEOTIDE SEQUENCE [LARGE SCALE GENOMIC DNA]</scope>
    <source>
        <strain evidence="2 3">IMI 309357</strain>
    </source>
</reference>
<organism evidence="2 3">
    <name type="scientific">Colletotrichum orchidophilum</name>
    <dbReference type="NCBI Taxonomy" id="1209926"/>
    <lineage>
        <taxon>Eukaryota</taxon>
        <taxon>Fungi</taxon>
        <taxon>Dikarya</taxon>
        <taxon>Ascomycota</taxon>
        <taxon>Pezizomycotina</taxon>
        <taxon>Sordariomycetes</taxon>
        <taxon>Hypocreomycetidae</taxon>
        <taxon>Glomerellales</taxon>
        <taxon>Glomerellaceae</taxon>
        <taxon>Colletotrichum</taxon>
    </lineage>
</organism>
<dbReference type="InterPro" id="IPR051693">
    <property type="entry name" value="UPF0046_metallophosphoest"/>
</dbReference>
<name>A0A1G4BIB2_9PEZI</name>
<evidence type="ECO:0000313" key="3">
    <source>
        <dbReference type="Proteomes" id="UP000176998"/>
    </source>
</evidence>
<dbReference type="GeneID" id="34556653"/>
<dbReference type="SUPFAM" id="SSF56300">
    <property type="entry name" value="Metallo-dependent phosphatases"/>
    <property type="match status" value="1"/>
</dbReference>
<gene>
    <name evidence="2" type="ORF">CORC01_03494</name>
</gene>
<dbReference type="InterPro" id="IPR029052">
    <property type="entry name" value="Metallo-depent_PP-like"/>
</dbReference>
<sequence>MTTPNIRFVVLSDTHDSAFPSELPLADVVIHCGDLTMIGGMSNYKAAIKSLSDCNAELKLAIPGNHDISLDPTWWANNSDEDDDPEEPKKAIELFTQSGISLLSEGLHSFTLNDGRSFTLYASPYTPEFNGYAFSYGPDEDRFSPAETAGDCERHGINTHGPNPISENVDIVVTHGSPQVPGRDYRLDLDSEGAHCGCPKLWKAIERIRPRVHCFGHLHEGYGSQMIEWGADSSYTIVSPVIEGVEITTTGDTENTLLVNAAIMNHKGNNNRPWVIDM</sequence>
<accession>A0A1G4BIB2</accession>
<dbReference type="Pfam" id="PF00149">
    <property type="entry name" value="Metallophos"/>
    <property type="match status" value="1"/>
</dbReference>
<dbReference type="InterPro" id="IPR004843">
    <property type="entry name" value="Calcineurin-like_PHP"/>
</dbReference>
<proteinExistence type="predicted"/>